<accession>A0A5J4PJS2</accession>
<comment type="caution">
    <text evidence="1">The sequence shown here is derived from an EMBL/GenBank/DDBJ whole genome shotgun (WGS) entry which is preliminary data.</text>
</comment>
<name>A0A5J4PJS2_9ZZZZ</name>
<organism evidence="1">
    <name type="scientific">termite gut metagenome</name>
    <dbReference type="NCBI Taxonomy" id="433724"/>
    <lineage>
        <taxon>unclassified sequences</taxon>
        <taxon>metagenomes</taxon>
        <taxon>organismal metagenomes</taxon>
    </lineage>
</organism>
<sequence>YFIILFLLLYIFAHLKGLNKKDYENK</sequence>
<protein>
    <submittedName>
        <fullName evidence="1">Uncharacterized protein</fullName>
    </submittedName>
</protein>
<feature type="non-terminal residue" evidence="1">
    <location>
        <position position="1"/>
    </location>
</feature>
<dbReference type="AlphaFoldDB" id="A0A5J4PJS2"/>
<gene>
    <name evidence="1" type="ORF">EZS27_039326</name>
</gene>
<reference evidence="1" key="1">
    <citation type="submission" date="2019-03" db="EMBL/GenBank/DDBJ databases">
        <title>Single cell metagenomics reveals metabolic interactions within the superorganism composed of flagellate Streblomastix strix and complex community of Bacteroidetes bacteria on its surface.</title>
        <authorList>
            <person name="Treitli S.C."/>
            <person name="Kolisko M."/>
            <person name="Husnik F."/>
            <person name="Keeling P."/>
            <person name="Hampl V."/>
        </authorList>
    </citation>
    <scope>NUCLEOTIDE SEQUENCE</scope>
    <source>
        <strain evidence="1">STM</strain>
    </source>
</reference>
<dbReference type="EMBL" id="SNRY01008112">
    <property type="protein sequence ID" value="KAA6309120.1"/>
    <property type="molecule type" value="Genomic_DNA"/>
</dbReference>
<evidence type="ECO:0000313" key="1">
    <source>
        <dbReference type="EMBL" id="KAA6309120.1"/>
    </source>
</evidence>
<proteinExistence type="predicted"/>